<evidence type="ECO:0000256" key="1">
    <source>
        <dbReference type="ARBA" id="ARBA00022553"/>
    </source>
</evidence>
<reference evidence="3" key="1">
    <citation type="submission" date="2018-06" db="EMBL/GenBank/DDBJ databases">
        <authorList>
            <person name="Zhirakovskaya E."/>
        </authorList>
    </citation>
    <scope>NUCLEOTIDE SEQUENCE</scope>
</reference>
<gene>
    <name evidence="3" type="ORF">MNBD_ACTINO01-2372</name>
</gene>
<accession>A0A3B0SWX9</accession>
<name>A0A3B0SWX9_9ZZZZ</name>
<sequence length="119" mass="12534">MSIILLVADNERTIDSVTASLSEPGTSVIVERDPEAAVSVVKEERVDAVIVDMRVASMGAIAVTHSVRDATGGDVPITILLDRADDTFLARRSGADNWVVKPVKTSELRAAVSLDGSSS</sequence>
<dbReference type="PANTHER" id="PTHR44591:SF3">
    <property type="entry name" value="RESPONSE REGULATORY DOMAIN-CONTAINING PROTEIN"/>
    <property type="match status" value="1"/>
</dbReference>
<keyword evidence="1" id="KW-0597">Phosphoprotein</keyword>
<feature type="domain" description="Response regulatory" evidence="2">
    <location>
        <begin position="3"/>
        <end position="116"/>
    </location>
</feature>
<dbReference type="Gene3D" id="3.40.50.2300">
    <property type="match status" value="1"/>
</dbReference>
<dbReference type="GO" id="GO:0000160">
    <property type="term" value="P:phosphorelay signal transduction system"/>
    <property type="evidence" value="ECO:0007669"/>
    <property type="project" value="InterPro"/>
</dbReference>
<dbReference type="Pfam" id="PF00072">
    <property type="entry name" value="Response_reg"/>
    <property type="match status" value="1"/>
</dbReference>
<proteinExistence type="predicted"/>
<dbReference type="PROSITE" id="PS50110">
    <property type="entry name" value="RESPONSE_REGULATORY"/>
    <property type="match status" value="1"/>
</dbReference>
<evidence type="ECO:0000259" key="2">
    <source>
        <dbReference type="PROSITE" id="PS50110"/>
    </source>
</evidence>
<dbReference type="SUPFAM" id="SSF52172">
    <property type="entry name" value="CheY-like"/>
    <property type="match status" value="1"/>
</dbReference>
<organism evidence="3">
    <name type="scientific">hydrothermal vent metagenome</name>
    <dbReference type="NCBI Taxonomy" id="652676"/>
    <lineage>
        <taxon>unclassified sequences</taxon>
        <taxon>metagenomes</taxon>
        <taxon>ecological metagenomes</taxon>
    </lineage>
</organism>
<dbReference type="SMART" id="SM00448">
    <property type="entry name" value="REC"/>
    <property type="match status" value="1"/>
</dbReference>
<protein>
    <recommendedName>
        <fullName evidence="2">Response regulatory domain-containing protein</fullName>
    </recommendedName>
</protein>
<dbReference type="AlphaFoldDB" id="A0A3B0SWX9"/>
<dbReference type="InterPro" id="IPR001789">
    <property type="entry name" value="Sig_transdc_resp-reg_receiver"/>
</dbReference>
<evidence type="ECO:0000313" key="3">
    <source>
        <dbReference type="EMBL" id="VAW08483.1"/>
    </source>
</evidence>
<dbReference type="PANTHER" id="PTHR44591">
    <property type="entry name" value="STRESS RESPONSE REGULATOR PROTEIN 1"/>
    <property type="match status" value="1"/>
</dbReference>
<dbReference type="EMBL" id="UOEI01000607">
    <property type="protein sequence ID" value="VAW08483.1"/>
    <property type="molecule type" value="Genomic_DNA"/>
</dbReference>
<dbReference type="InterPro" id="IPR011006">
    <property type="entry name" value="CheY-like_superfamily"/>
</dbReference>
<dbReference type="InterPro" id="IPR050595">
    <property type="entry name" value="Bact_response_regulator"/>
</dbReference>